<dbReference type="RefSeq" id="WP_087282960.1">
    <property type="nucleotide sequence ID" value="NZ_CP021455.1"/>
</dbReference>
<dbReference type="AlphaFoldDB" id="A0A1Y0ERC6"/>
<protein>
    <submittedName>
        <fullName evidence="1">Uncharacterized protein</fullName>
    </submittedName>
</protein>
<evidence type="ECO:0000313" key="2">
    <source>
        <dbReference type="Proteomes" id="UP000196138"/>
    </source>
</evidence>
<name>A0A1Y0ERC6_9BURK</name>
<accession>A0A1Y0ERC6</accession>
<sequence length="260" mass="27100">MGSTPDTSGQNEAALMQAQLSKEQLEWAKQIYAENAPAREAAAARANELSDLQMDYMRQSMGQAQEGIDRYNRLYAPVEDSLVADAKAWDTEGRREQEAGKAITDVRTQFNAAQNQQDANLKSMGVNPSDGRYANMAQQMTTSQALAEATAANQARQNVTTQAWARKMDVAALGKGVVSNQATMANMASSAGGNALNASSAALGAANNGQGEMNAAYGGARQGWSSAGSIYGNIAQQQNAANASETAGIGAGIGAIALVI</sequence>
<gene>
    <name evidence="1" type="ORF">CCO03_16900</name>
</gene>
<dbReference type="EMBL" id="CP021455">
    <property type="protein sequence ID" value="ARU06126.1"/>
    <property type="molecule type" value="Genomic_DNA"/>
</dbReference>
<keyword evidence="2" id="KW-1185">Reference proteome</keyword>
<dbReference type="OrthoDB" id="8910534at2"/>
<dbReference type="Proteomes" id="UP000196138">
    <property type="component" value="Chromosome"/>
</dbReference>
<reference evidence="1 2" key="1">
    <citation type="submission" date="2017-05" db="EMBL/GenBank/DDBJ databases">
        <authorList>
            <person name="Song R."/>
            <person name="Chenine A.L."/>
            <person name="Ruprecht R.M."/>
        </authorList>
    </citation>
    <scope>NUCLEOTIDE SEQUENCE [LARGE SCALE GENOMIC DNA]</scope>
    <source>
        <strain evidence="1 2">DSM 26136</strain>
    </source>
</reference>
<evidence type="ECO:0000313" key="1">
    <source>
        <dbReference type="EMBL" id="ARU06126.1"/>
    </source>
</evidence>
<dbReference type="KEGG" id="cser:CCO03_16900"/>
<proteinExistence type="predicted"/>
<organism evidence="1 2">
    <name type="scientific">Comamonas serinivorans</name>
    <dbReference type="NCBI Taxonomy" id="1082851"/>
    <lineage>
        <taxon>Bacteria</taxon>
        <taxon>Pseudomonadati</taxon>
        <taxon>Pseudomonadota</taxon>
        <taxon>Betaproteobacteria</taxon>
        <taxon>Burkholderiales</taxon>
        <taxon>Comamonadaceae</taxon>
        <taxon>Comamonas</taxon>
    </lineage>
</organism>